<keyword evidence="3" id="KW-1185">Reference proteome</keyword>
<dbReference type="AlphaFoldDB" id="A0A545SUR1"/>
<name>A0A545SUR1_9RHOB</name>
<keyword evidence="1" id="KW-0472">Membrane</keyword>
<dbReference type="RefSeq" id="WP_142852452.1">
    <property type="nucleotide sequence ID" value="NZ_FXWW01000001.1"/>
</dbReference>
<reference evidence="2 3" key="1">
    <citation type="submission" date="2019-06" db="EMBL/GenBank/DDBJ databases">
        <title>A novel species of marine bacteria.</title>
        <authorList>
            <person name="Wang Y."/>
        </authorList>
    </citation>
    <scope>NUCLEOTIDE SEQUENCE [LARGE SCALE GENOMIC DNA]</scope>
    <source>
        <strain evidence="2 3">MA1-10</strain>
    </source>
</reference>
<dbReference type="Pfam" id="PF20082">
    <property type="entry name" value="DUF6476"/>
    <property type="match status" value="1"/>
</dbReference>
<dbReference type="OrthoDB" id="7872651at2"/>
<organism evidence="2 3">
    <name type="scientific">Aliiroseovarius halocynthiae</name>
    <dbReference type="NCBI Taxonomy" id="985055"/>
    <lineage>
        <taxon>Bacteria</taxon>
        <taxon>Pseudomonadati</taxon>
        <taxon>Pseudomonadota</taxon>
        <taxon>Alphaproteobacteria</taxon>
        <taxon>Rhodobacterales</taxon>
        <taxon>Paracoccaceae</taxon>
        <taxon>Aliiroseovarius</taxon>
    </lineage>
</organism>
<evidence type="ECO:0000313" key="3">
    <source>
        <dbReference type="Proteomes" id="UP000315816"/>
    </source>
</evidence>
<comment type="caution">
    <text evidence="2">The sequence shown here is derived from an EMBL/GenBank/DDBJ whole genome shotgun (WGS) entry which is preliminary data.</text>
</comment>
<accession>A0A545SUR1</accession>
<proteinExistence type="predicted"/>
<keyword evidence="1" id="KW-0812">Transmembrane</keyword>
<feature type="transmembrane region" description="Helical" evidence="1">
    <location>
        <begin position="28"/>
        <end position="49"/>
    </location>
</feature>
<gene>
    <name evidence="2" type="ORF">FIL88_03710</name>
</gene>
<evidence type="ECO:0000313" key="2">
    <source>
        <dbReference type="EMBL" id="TQV68699.1"/>
    </source>
</evidence>
<evidence type="ECO:0000256" key="1">
    <source>
        <dbReference type="SAM" id="Phobius"/>
    </source>
</evidence>
<protein>
    <submittedName>
        <fullName evidence="2">Uncharacterized protein</fullName>
    </submittedName>
</protein>
<sequence>MDKTPEQELDEALEDSVGLGTVRYLKTIVTAMTVATILGMIVLITVVVMKLNQTTPGFTPLALPDQITLPDGVSAEAVTMGRDWIGIVSGNEILIYGVDGQLQKRIAIR</sequence>
<dbReference type="EMBL" id="VICH01000004">
    <property type="protein sequence ID" value="TQV68699.1"/>
    <property type="molecule type" value="Genomic_DNA"/>
</dbReference>
<keyword evidence="1" id="KW-1133">Transmembrane helix</keyword>
<dbReference type="InterPro" id="IPR045519">
    <property type="entry name" value="DUF6476"/>
</dbReference>
<dbReference type="Proteomes" id="UP000315816">
    <property type="component" value="Unassembled WGS sequence"/>
</dbReference>